<keyword evidence="5" id="KW-0539">Nucleus</keyword>
<dbReference type="SUPFAM" id="SSF140996">
    <property type="entry name" value="Hermes dimerisation domain"/>
    <property type="match status" value="1"/>
</dbReference>
<dbReference type="GO" id="GO:0005634">
    <property type="term" value="C:nucleus"/>
    <property type="evidence" value="ECO:0007669"/>
    <property type="project" value="UniProtKB-SubCell"/>
</dbReference>
<gene>
    <name evidence="7" type="ORF">F7725_011997</name>
</gene>
<dbReference type="SUPFAM" id="SSF53098">
    <property type="entry name" value="Ribonuclease H-like"/>
    <property type="match status" value="1"/>
</dbReference>
<keyword evidence="2" id="KW-0479">Metal-binding</keyword>
<evidence type="ECO:0000313" key="8">
    <source>
        <dbReference type="Proteomes" id="UP000518266"/>
    </source>
</evidence>
<dbReference type="EMBL" id="JAAKFY010000004">
    <property type="protein sequence ID" value="KAF3858796.1"/>
    <property type="molecule type" value="Genomic_DNA"/>
</dbReference>
<keyword evidence="8" id="KW-1185">Reference proteome</keyword>
<dbReference type="GO" id="GO:0008270">
    <property type="term" value="F:zinc ion binding"/>
    <property type="evidence" value="ECO:0007669"/>
    <property type="project" value="UniProtKB-KW"/>
</dbReference>
<accession>A0A7J5ZAQ6</accession>
<dbReference type="Proteomes" id="UP000518266">
    <property type="component" value="Unassembled WGS sequence"/>
</dbReference>
<keyword evidence="3" id="KW-0863">Zinc-finger</keyword>
<evidence type="ECO:0000256" key="4">
    <source>
        <dbReference type="ARBA" id="ARBA00022833"/>
    </source>
</evidence>
<reference evidence="7 8" key="1">
    <citation type="submission" date="2020-03" db="EMBL/GenBank/DDBJ databases">
        <title>Dissostichus mawsoni Genome sequencing and assembly.</title>
        <authorList>
            <person name="Park H."/>
        </authorList>
    </citation>
    <scope>NUCLEOTIDE SEQUENCE [LARGE SCALE GENOMIC DNA]</scope>
    <source>
        <strain evidence="7">DM0001</strain>
        <tissue evidence="7">Muscle</tissue>
    </source>
</reference>
<dbReference type="AlphaFoldDB" id="A0A7J5ZAQ6"/>
<evidence type="ECO:0000256" key="1">
    <source>
        <dbReference type="ARBA" id="ARBA00004123"/>
    </source>
</evidence>
<sequence length="205" mass="22583">MLRQSPSASQPPSSSAVVPAQPTPSFLSGALAISLRSRSCAATTAQANKPDPARVNPFTLAAKGKMTVEKREECHRKVTAFVVERLHPFSEVEAPTFRDMLFTLNPTTPPTRDCLTNQLIPSWHKIEKSNIITELSEVSYVALTSDGWTSIAQDHYLTVTAHYLVEGEMRQKLGCFAHTLNLAAQSLYSLAIMSQWIAKIRAIVM</sequence>
<keyword evidence="4" id="KW-0862">Zinc</keyword>
<proteinExistence type="predicted"/>
<evidence type="ECO:0000256" key="3">
    <source>
        <dbReference type="ARBA" id="ARBA00022771"/>
    </source>
</evidence>
<dbReference type="InterPro" id="IPR012337">
    <property type="entry name" value="RNaseH-like_sf"/>
</dbReference>
<evidence type="ECO:0000256" key="6">
    <source>
        <dbReference type="SAM" id="MobiDB-lite"/>
    </source>
</evidence>
<protein>
    <submittedName>
        <fullName evidence="7">Uncharacterized protein</fullName>
    </submittedName>
</protein>
<dbReference type="PANTHER" id="PTHR46481:SF10">
    <property type="entry name" value="ZINC FINGER BED DOMAIN-CONTAINING PROTEIN 39"/>
    <property type="match status" value="1"/>
</dbReference>
<evidence type="ECO:0000256" key="2">
    <source>
        <dbReference type="ARBA" id="ARBA00022723"/>
    </source>
</evidence>
<evidence type="ECO:0000256" key="5">
    <source>
        <dbReference type="ARBA" id="ARBA00023242"/>
    </source>
</evidence>
<comment type="caution">
    <text evidence="7">The sequence shown here is derived from an EMBL/GenBank/DDBJ whole genome shotgun (WGS) entry which is preliminary data.</text>
</comment>
<dbReference type="InterPro" id="IPR052035">
    <property type="entry name" value="ZnF_BED_domain_contain"/>
</dbReference>
<name>A0A7J5ZAQ6_DISMA</name>
<feature type="region of interest" description="Disordered" evidence="6">
    <location>
        <begin position="1"/>
        <end position="22"/>
    </location>
</feature>
<dbReference type="OrthoDB" id="10050977at2759"/>
<dbReference type="PANTHER" id="PTHR46481">
    <property type="entry name" value="ZINC FINGER BED DOMAIN-CONTAINING PROTEIN 4"/>
    <property type="match status" value="1"/>
</dbReference>
<comment type="subcellular location">
    <subcellularLocation>
        <location evidence="1">Nucleus</location>
    </subcellularLocation>
</comment>
<organism evidence="7 8">
    <name type="scientific">Dissostichus mawsoni</name>
    <name type="common">Antarctic cod</name>
    <dbReference type="NCBI Taxonomy" id="36200"/>
    <lineage>
        <taxon>Eukaryota</taxon>
        <taxon>Metazoa</taxon>
        <taxon>Chordata</taxon>
        <taxon>Craniata</taxon>
        <taxon>Vertebrata</taxon>
        <taxon>Euteleostomi</taxon>
        <taxon>Actinopterygii</taxon>
        <taxon>Neopterygii</taxon>
        <taxon>Teleostei</taxon>
        <taxon>Neoteleostei</taxon>
        <taxon>Acanthomorphata</taxon>
        <taxon>Eupercaria</taxon>
        <taxon>Perciformes</taxon>
        <taxon>Notothenioidei</taxon>
        <taxon>Nototheniidae</taxon>
        <taxon>Dissostichus</taxon>
    </lineage>
</organism>
<evidence type="ECO:0000313" key="7">
    <source>
        <dbReference type="EMBL" id="KAF3858796.1"/>
    </source>
</evidence>